<organism evidence="6 7">
    <name type="scientific">Fusarium duplospermum</name>
    <dbReference type="NCBI Taxonomy" id="1325734"/>
    <lineage>
        <taxon>Eukaryota</taxon>
        <taxon>Fungi</taxon>
        <taxon>Dikarya</taxon>
        <taxon>Ascomycota</taxon>
        <taxon>Pezizomycotina</taxon>
        <taxon>Sordariomycetes</taxon>
        <taxon>Hypocreomycetidae</taxon>
        <taxon>Hypocreales</taxon>
        <taxon>Nectriaceae</taxon>
        <taxon>Fusarium</taxon>
        <taxon>Fusarium solani species complex</taxon>
    </lineage>
</organism>
<feature type="repeat" description="ANK" evidence="3">
    <location>
        <begin position="469"/>
        <end position="501"/>
    </location>
</feature>
<dbReference type="PANTHER" id="PTHR24123:SF33">
    <property type="entry name" value="PROTEIN HOS4"/>
    <property type="match status" value="1"/>
</dbReference>
<dbReference type="PROSITE" id="PS50297">
    <property type="entry name" value="ANK_REP_REGION"/>
    <property type="match status" value="4"/>
</dbReference>
<evidence type="ECO:0000313" key="6">
    <source>
        <dbReference type="EMBL" id="RSL42639.1"/>
    </source>
</evidence>
<feature type="region of interest" description="Disordered" evidence="4">
    <location>
        <begin position="1"/>
        <end position="43"/>
    </location>
</feature>
<dbReference type="Pfam" id="PF12796">
    <property type="entry name" value="Ank_2"/>
    <property type="match status" value="4"/>
</dbReference>
<feature type="region of interest" description="Disordered" evidence="4">
    <location>
        <begin position="1251"/>
        <end position="1271"/>
    </location>
</feature>
<dbReference type="InterPro" id="IPR036770">
    <property type="entry name" value="Ankyrin_rpt-contain_sf"/>
</dbReference>
<dbReference type="PROSITE" id="PS50088">
    <property type="entry name" value="ANK_REPEAT"/>
    <property type="match status" value="6"/>
</dbReference>
<feature type="repeat" description="ANK" evidence="3">
    <location>
        <begin position="1043"/>
        <end position="1075"/>
    </location>
</feature>
<sequence>MTAHKTTDSTPPSRNVSHTPESNVEAVSSPKTQNDGLLQTIYSPPVSPMSRFFGPSQDGADFNLPWDIDPSQPSLFQCRLGIDLTTAEPTQLQPTHEWLSMNPTFDPTQVEVVQGQMLIDSAEEPTQPQSTRDQSPMNLTREPEALEQYKGFIRSQYLDHGQSVSSVLDKLKSQNINATKHRLEERLKRWGFFKKIKKRAWRYLDYKIRKRKDQGKDSEVVLSGKVLDISQTIKGTKDNHKSDTLTLVAQRLSSPSPPTQPYLHLGTPPPLPMDFEWPKSLPWQIFKKKFQTLAGEFEQFDSSHGILTIVFAQTNRDAFAQPRGLDSRTFISRLATDIGMVMPDENREDLLYTIQDMQENRTRGSVFHCLRMIIYHLSNNLLELDTPETCSLFFDGLRNIGILGPRMHLRDLRDEDTTVKAFVENLFQKAIDWVVKETITDEQTLELIKLLLSSGQDPNLAFWIPGLDNNFTPLQAAALMGHTELVKLLLEFGAKDNRNNPLGESAASLAMVSEVSGAIKWHIVDAILESGSSVNWEELLLTTIQQRDMDLVKDVLGWGPDVTKASRDYHSPIFEKNALSFAISAGKDFVKEILVYAQTQGNLEASFITPDVFIAAAIEGDAETIRHLHSIRSIGSCENQHHITPLRAAVSAGQRSTCEVLLDLYGGLSPVLLFLAAFRGHEDLLRFLLHKGVDVNATIDWDNCGECVRVSGGAVDRFKAGQSPTALRLLKSVRSGQWHLYSNCIAILIEGGARLEGDEVYLFAKQRLVEPLLAALARDGTLDKQDSSGESALQAAFAGFCNGLGMGFTQRRVEIVKFLLKSGAKLSGGEVVSAIRCKDVELFTLLTSSRKSFQDNDGSGMSALEAAILSGHPTLIEQVLPSYADHYDPGSLCAAVREQHPYFIDSLLTNRPPLAAYDALEGTAVGIAAMFGDVNLLQKLLNHFQDVWEPNSAFLPPLSKPGRYYNPFWRRSTSTSPELSKTSPLSFAAFCTGREGFRILLDRGCRADLFTWTVIADKENLPCLKLLIEHGQRLNGLSLSASVNKPPLCIAIERKNTQMVKYLLEAGVNVNHYDCNIAYSRSPLQLAVELGDWQLASSLIDKGADINAPPSVQGGATALQLAAMKGYIVLARLLLVGDARVNDRGAKRYGRTALEGAAEHGRLDMLELLIEHRALAPGNGRCQVIRAVKLATGEGHHTIAEQLRQRCKWTEEDEDLFVNGDFFGLEVDFEDHCCCDEIGCIYNLSESENIESEGGYTEGEETCGTGSDMED</sequence>
<name>A0A428NPC9_9HYPO</name>
<feature type="repeat" description="ANK" evidence="3">
    <location>
        <begin position="1114"/>
        <end position="1146"/>
    </location>
</feature>
<evidence type="ECO:0000256" key="2">
    <source>
        <dbReference type="ARBA" id="ARBA00023043"/>
    </source>
</evidence>
<evidence type="ECO:0000259" key="5">
    <source>
        <dbReference type="Pfam" id="PF14420"/>
    </source>
</evidence>
<dbReference type="Proteomes" id="UP000288168">
    <property type="component" value="Unassembled WGS sequence"/>
</dbReference>
<evidence type="ECO:0000256" key="1">
    <source>
        <dbReference type="ARBA" id="ARBA00022737"/>
    </source>
</evidence>
<reference evidence="6 7" key="1">
    <citation type="submission" date="2017-06" db="EMBL/GenBank/DDBJ databases">
        <title>Comparative genomic analysis of Ambrosia Fusariam Clade fungi.</title>
        <authorList>
            <person name="Stajich J.E."/>
            <person name="Carrillo J."/>
            <person name="Kijimoto T."/>
            <person name="Eskalen A."/>
            <person name="O'Donnell K."/>
            <person name="Kasson M."/>
        </authorList>
    </citation>
    <scope>NUCLEOTIDE SEQUENCE [LARGE SCALE GENOMIC DNA]</scope>
    <source>
        <strain evidence="6 7">NRRL62584</strain>
    </source>
</reference>
<feature type="repeat" description="ANK" evidence="3">
    <location>
        <begin position="673"/>
        <end position="700"/>
    </location>
</feature>
<dbReference type="Pfam" id="PF14420">
    <property type="entry name" value="Clr5"/>
    <property type="match status" value="1"/>
</dbReference>
<dbReference type="InterPro" id="IPR025676">
    <property type="entry name" value="Clr5_dom"/>
</dbReference>
<dbReference type="OrthoDB" id="539213at2759"/>
<feature type="repeat" description="ANK" evidence="3">
    <location>
        <begin position="1149"/>
        <end position="1174"/>
    </location>
</feature>
<feature type="compositionally biased region" description="Low complexity" evidence="4">
    <location>
        <begin position="1262"/>
        <end position="1271"/>
    </location>
</feature>
<evidence type="ECO:0000256" key="3">
    <source>
        <dbReference type="PROSITE-ProRule" id="PRU00023"/>
    </source>
</evidence>
<feature type="domain" description="Clr5" evidence="5">
    <location>
        <begin position="143"/>
        <end position="194"/>
    </location>
</feature>
<evidence type="ECO:0000256" key="4">
    <source>
        <dbReference type="SAM" id="MobiDB-lite"/>
    </source>
</evidence>
<accession>A0A428NPC9</accession>
<protein>
    <recommendedName>
        <fullName evidence="5">Clr5 domain-containing protein</fullName>
    </recommendedName>
</protein>
<dbReference type="PANTHER" id="PTHR24123">
    <property type="entry name" value="ANKYRIN REPEAT-CONTAINING"/>
    <property type="match status" value="1"/>
</dbReference>
<feature type="repeat" description="ANK" evidence="3">
    <location>
        <begin position="1079"/>
        <end position="1111"/>
    </location>
</feature>
<evidence type="ECO:0000313" key="7">
    <source>
        <dbReference type="Proteomes" id="UP000288168"/>
    </source>
</evidence>
<dbReference type="SUPFAM" id="SSF48403">
    <property type="entry name" value="Ankyrin repeat"/>
    <property type="match status" value="3"/>
</dbReference>
<keyword evidence="2 3" id="KW-0040">ANK repeat</keyword>
<proteinExistence type="predicted"/>
<dbReference type="SMART" id="SM00248">
    <property type="entry name" value="ANK"/>
    <property type="match status" value="12"/>
</dbReference>
<dbReference type="EMBL" id="NKCI01000357">
    <property type="protein sequence ID" value="RSL42639.1"/>
    <property type="molecule type" value="Genomic_DNA"/>
</dbReference>
<comment type="caution">
    <text evidence="6">The sequence shown here is derived from an EMBL/GenBank/DDBJ whole genome shotgun (WGS) entry which is preliminary data.</text>
</comment>
<dbReference type="Gene3D" id="1.25.40.20">
    <property type="entry name" value="Ankyrin repeat-containing domain"/>
    <property type="match status" value="3"/>
</dbReference>
<dbReference type="InterPro" id="IPR051165">
    <property type="entry name" value="Multifunctional_ANK_Repeat"/>
</dbReference>
<dbReference type="AlphaFoldDB" id="A0A428NPC9"/>
<keyword evidence="7" id="KW-1185">Reference proteome</keyword>
<keyword evidence="1" id="KW-0677">Repeat</keyword>
<dbReference type="STRING" id="1325734.A0A428NPC9"/>
<feature type="compositionally biased region" description="Polar residues" evidence="4">
    <location>
        <begin position="8"/>
        <end position="42"/>
    </location>
</feature>
<dbReference type="InterPro" id="IPR002110">
    <property type="entry name" value="Ankyrin_rpt"/>
</dbReference>
<gene>
    <name evidence="6" type="ORF">CEP54_015408</name>
</gene>